<dbReference type="Gene3D" id="1.20.1500.10">
    <property type="entry name" value="YheA/YmcA-like"/>
    <property type="match status" value="1"/>
</dbReference>
<dbReference type="Proteomes" id="UP000199079">
    <property type="component" value="Unassembled WGS sequence"/>
</dbReference>
<evidence type="ECO:0000313" key="1">
    <source>
        <dbReference type="EMBL" id="SDY10214.1"/>
    </source>
</evidence>
<accession>A0A1H3H638</accession>
<gene>
    <name evidence="1" type="ORF">SAMN05216564_103112</name>
</gene>
<dbReference type="AlphaFoldDB" id="A0A1H3H638"/>
<dbReference type="OrthoDB" id="211540at2157"/>
<dbReference type="EMBL" id="FNPC01000003">
    <property type="protein sequence ID" value="SDY10214.1"/>
    <property type="molecule type" value="Genomic_DNA"/>
</dbReference>
<dbReference type="RefSeq" id="WP_021073727.1">
    <property type="nucleotide sequence ID" value="NZ_FNPC01000003.1"/>
</dbReference>
<keyword evidence="2" id="KW-1185">Reference proteome</keyword>
<protein>
    <submittedName>
        <fullName evidence="1">Cell fate regulator YlbF, YheA/YmcA/DUF963 family (Controls sporulation, competence, biofilm development)</fullName>
    </submittedName>
</protein>
<dbReference type="GeneID" id="43838004"/>
<dbReference type="SUPFAM" id="SSF158622">
    <property type="entry name" value="YheA/YmcA-like"/>
    <property type="match status" value="1"/>
</dbReference>
<evidence type="ECO:0000313" key="2">
    <source>
        <dbReference type="Proteomes" id="UP000199079"/>
    </source>
</evidence>
<proteinExistence type="predicted"/>
<organism evidence="1 2">
    <name type="scientific">Halopenitus persicus</name>
    <dbReference type="NCBI Taxonomy" id="1048396"/>
    <lineage>
        <taxon>Archaea</taxon>
        <taxon>Methanobacteriati</taxon>
        <taxon>Methanobacteriota</taxon>
        <taxon>Stenosarchaea group</taxon>
        <taxon>Halobacteria</taxon>
        <taxon>Halobacteriales</taxon>
        <taxon>Haloferacaceae</taxon>
        <taxon>Halopenitus</taxon>
    </lineage>
</organism>
<dbReference type="Pfam" id="PF06133">
    <property type="entry name" value="Com_YlbF"/>
    <property type="match status" value="1"/>
</dbReference>
<reference evidence="2" key="1">
    <citation type="submission" date="2016-10" db="EMBL/GenBank/DDBJ databases">
        <authorList>
            <person name="Varghese N."/>
            <person name="Submissions S."/>
        </authorList>
    </citation>
    <scope>NUCLEOTIDE SEQUENCE [LARGE SCALE GENOMIC DNA]</scope>
    <source>
        <strain evidence="2">DC30,IBRC 10041,KCTC 4046</strain>
    </source>
</reference>
<dbReference type="InterPro" id="IPR023378">
    <property type="entry name" value="YheA/YmcA-like_dom_sf"/>
</dbReference>
<dbReference type="InterPro" id="IPR010368">
    <property type="entry name" value="Com_YlbF"/>
</dbReference>
<name>A0A1H3H638_9EURY</name>
<sequence>MSAEAITVEDLGRQLGDRITQLPEYERFEEARTAVENDDAVQEKIDEFEGLRQEFMAAQQTGQATQTGLNEVQRVQEELHSMPKMAEYLDAQEELTDRLEAVNQAISEPLSVDFGGEAGGCCHD</sequence>